<keyword evidence="9" id="KW-1185">Reference proteome</keyword>
<accession>A0A0C5BI48</accession>
<dbReference type="PROSITE" id="PS00059">
    <property type="entry name" value="ADH_ZINC"/>
    <property type="match status" value="1"/>
</dbReference>
<dbReference type="PANTHER" id="PTHR43401:SF5">
    <property type="entry name" value="ALCOHOL DEHYDROGENASE-RELATED"/>
    <property type="match status" value="1"/>
</dbReference>
<comment type="similarity">
    <text evidence="5">Belongs to the zinc-containing alcohol dehydrogenase family.</text>
</comment>
<reference evidence="7 9" key="1">
    <citation type="submission" date="2015-04" db="EMBL/GenBank/DDBJ databases">
        <title>Draft genome sequence of Rathayibacter toxicus strain FH-142 (AKA 70134 or CS 32), a Western Australian isolate.</title>
        <authorList>
            <consortium name="Consortium for Microbial Forensics and Genomics (microFORGE)"/>
            <person name="Knight B.M."/>
            <person name="Roberts D.P."/>
            <person name="Lin D."/>
            <person name="Hari K."/>
            <person name="Fletcher J."/>
            <person name="Melcher U."/>
            <person name="Blagden T."/>
            <person name="Luster D.G."/>
            <person name="Sechler A.J."/>
            <person name="Schneider W.L."/>
            <person name="Winegar R.A."/>
        </authorList>
    </citation>
    <scope>NUCLEOTIDE SEQUENCE [LARGE SCALE GENOMIC DNA]</scope>
    <source>
        <strain evidence="7 9">FH142</strain>
    </source>
</reference>
<dbReference type="InterPro" id="IPR036291">
    <property type="entry name" value="NAD(P)-bd_dom_sf"/>
</dbReference>
<dbReference type="RefSeq" id="WP_027691687.1">
    <property type="nucleotide sequence ID" value="NZ_CP010848.1"/>
</dbReference>
<evidence type="ECO:0000313" key="7">
    <source>
        <dbReference type="EMBL" id="KKM46968.1"/>
    </source>
</evidence>
<dbReference type="Proteomes" id="UP000237966">
    <property type="component" value="Unassembled WGS sequence"/>
</dbReference>
<dbReference type="SMART" id="SM00829">
    <property type="entry name" value="PKS_ER"/>
    <property type="match status" value="1"/>
</dbReference>
<organism evidence="7 9">
    <name type="scientific">Rathayibacter toxicus</name>
    <dbReference type="NCBI Taxonomy" id="145458"/>
    <lineage>
        <taxon>Bacteria</taxon>
        <taxon>Bacillati</taxon>
        <taxon>Actinomycetota</taxon>
        <taxon>Actinomycetes</taxon>
        <taxon>Micrococcales</taxon>
        <taxon>Microbacteriaceae</taxon>
        <taxon>Rathayibacter</taxon>
    </lineage>
</organism>
<dbReference type="GeneID" id="93666665"/>
<dbReference type="STRING" id="145458.APU90_08650"/>
<comment type="caution">
    <text evidence="7">The sequence shown here is derived from an EMBL/GenBank/DDBJ whole genome shotgun (WGS) entry which is preliminary data.</text>
</comment>
<dbReference type="GO" id="GO:0008270">
    <property type="term" value="F:zinc ion binding"/>
    <property type="evidence" value="ECO:0007669"/>
    <property type="project" value="InterPro"/>
</dbReference>
<name>A0A0C5BI48_9MICO</name>
<dbReference type="Pfam" id="PF00107">
    <property type="entry name" value="ADH_zinc_N"/>
    <property type="match status" value="1"/>
</dbReference>
<dbReference type="GO" id="GO:0016491">
    <property type="term" value="F:oxidoreductase activity"/>
    <property type="evidence" value="ECO:0007669"/>
    <property type="project" value="UniProtKB-KW"/>
</dbReference>
<sequence length="350" mass="35723">MRAVCYQTFGEAPGIIEVPYPQCPPDGVVVRVEATGVCRSDWHAWKGHDDSVVPPQIPGHEFAGTVAEVGAAVERFAVGDRVTAPFIFACGECDQCRIGQTQVCLQQQQPGFTLPGSYAEAVIVPRADLNLVALPDSVGYQEAAGLGCRFGTAYHALHTRGRVAAGEWVAVIGCGGVGLSSVVVALAAGAQVVVSDISMEALAQAEKLGAVTVPSGPEAVAAVREVTGGGAHLAIDAVGSRATAEASIASLRPRGRHVQVGLLLDAEAAPAVPLGRVIAEELELLGSHGMSIGEYAAMLADIVAGRLRPDAAIGRTIPFEALPQALTSLDCPGPTAGMTVAVLSPSAAAS</sequence>
<evidence type="ECO:0000256" key="2">
    <source>
        <dbReference type="ARBA" id="ARBA00022723"/>
    </source>
</evidence>
<evidence type="ECO:0000259" key="6">
    <source>
        <dbReference type="SMART" id="SM00829"/>
    </source>
</evidence>
<evidence type="ECO:0000313" key="10">
    <source>
        <dbReference type="Proteomes" id="UP000237966"/>
    </source>
</evidence>
<dbReference type="PATRIC" id="fig|145458.7.peg.1920"/>
<dbReference type="EMBL" id="PSWU01000012">
    <property type="protein sequence ID" value="PPI14543.1"/>
    <property type="molecule type" value="Genomic_DNA"/>
</dbReference>
<proteinExistence type="inferred from homology"/>
<evidence type="ECO:0000256" key="4">
    <source>
        <dbReference type="ARBA" id="ARBA00023002"/>
    </source>
</evidence>
<evidence type="ECO:0000313" key="8">
    <source>
        <dbReference type="EMBL" id="PPI14543.1"/>
    </source>
</evidence>
<dbReference type="AlphaFoldDB" id="A0A0C5BI48"/>
<dbReference type="InterPro" id="IPR002328">
    <property type="entry name" value="ADH_Zn_CS"/>
</dbReference>
<dbReference type="KEGG" id="rtc:APU90_08650"/>
<dbReference type="Proteomes" id="UP000052979">
    <property type="component" value="Unassembled WGS sequence"/>
</dbReference>
<comment type="cofactor">
    <cofactor evidence="1 5">
        <name>Zn(2+)</name>
        <dbReference type="ChEBI" id="CHEBI:29105"/>
    </cofactor>
</comment>
<keyword evidence="4" id="KW-0560">Oxidoreductase</keyword>
<evidence type="ECO:0000256" key="1">
    <source>
        <dbReference type="ARBA" id="ARBA00001947"/>
    </source>
</evidence>
<dbReference type="OrthoDB" id="5295340at2"/>
<evidence type="ECO:0000313" key="9">
    <source>
        <dbReference type="Proteomes" id="UP000052979"/>
    </source>
</evidence>
<reference evidence="8 10" key="2">
    <citation type="submission" date="2018-02" db="EMBL/GenBank/DDBJ databases">
        <title>Bacteriophage NCPPB3778 and a type I-E CRISPR drive the evolution of the US Biological Select Agent, Rathayibacter toxicus.</title>
        <authorList>
            <person name="Davis E.W.II."/>
            <person name="Tabima J.F."/>
            <person name="Weisberg A.J."/>
            <person name="Lopes L.D."/>
            <person name="Wiseman M.S."/>
            <person name="Wiseman M.S."/>
            <person name="Pupko T."/>
            <person name="Belcher M.S."/>
            <person name="Sechler A.J."/>
            <person name="Tancos M.A."/>
            <person name="Schroeder B.K."/>
            <person name="Murray T.D."/>
            <person name="Luster D.G."/>
            <person name="Schneider W.L."/>
            <person name="Rogers E."/>
            <person name="Andreote F.D."/>
            <person name="Grunwald N.J."/>
            <person name="Putnam M.L."/>
            <person name="Chang J.H."/>
        </authorList>
    </citation>
    <scope>NUCLEOTIDE SEQUENCE [LARGE SCALE GENOMIC DNA]</scope>
    <source>
        <strain evidence="8 10">FH99</strain>
    </source>
</reference>
<dbReference type="SUPFAM" id="SSF51735">
    <property type="entry name" value="NAD(P)-binding Rossmann-fold domains"/>
    <property type="match status" value="1"/>
</dbReference>
<keyword evidence="3 5" id="KW-0862">Zinc</keyword>
<gene>
    <name evidence="8" type="ORF">C5C51_08260</name>
    <name evidence="7" type="ORF">VT73_01570</name>
</gene>
<dbReference type="eggNOG" id="COG1064">
    <property type="taxonomic scope" value="Bacteria"/>
</dbReference>
<feature type="domain" description="Enoyl reductase (ER)" evidence="6">
    <location>
        <begin position="10"/>
        <end position="343"/>
    </location>
</feature>
<dbReference type="Gene3D" id="3.90.180.10">
    <property type="entry name" value="Medium-chain alcohol dehydrogenases, catalytic domain"/>
    <property type="match status" value="1"/>
</dbReference>
<dbReference type="EMBL" id="LBFI01000011">
    <property type="protein sequence ID" value="KKM46968.1"/>
    <property type="molecule type" value="Genomic_DNA"/>
</dbReference>
<dbReference type="Pfam" id="PF08240">
    <property type="entry name" value="ADH_N"/>
    <property type="match status" value="1"/>
</dbReference>
<protein>
    <submittedName>
        <fullName evidence="7">Alcohol dehydrogenase</fullName>
    </submittedName>
</protein>
<dbReference type="InterPro" id="IPR013154">
    <property type="entry name" value="ADH-like_N"/>
</dbReference>
<evidence type="ECO:0000256" key="3">
    <source>
        <dbReference type="ARBA" id="ARBA00022833"/>
    </source>
</evidence>
<dbReference type="InterPro" id="IPR011032">
    <property type="entry name" value="GroES-like_sf"/>
</dbReference>
<dbReference type="PANTHER" id="PTHR43401">
    <property type="entry name" value="L-THREONINE 3-DEHYDROGENASE"/>
    <property type="match status" value="1"/>
</dbReference>
<evidence type="ECO:0000256" key="5">
    <source>
        <dbReference type="RuleBase" id="RU361277"/>
    </source>
</evidence>
<dbReference type="InterPro" id="IPR050129">
    <property type="entry name" value="Zn_alcohol_dh"/>
</dbReference>
<keyword evidence="2 5" id="KW-0479">Metal-binding</keyword>
<dbReference type="InterPro" id="IPR013149">
    <property type="entry name" value="ADH-like_C"/>
</dbReference>
<dbReference type="SUPFAM" id="SSF50129">
    <property type="entry name" value="GroES-like"/>
    <property type="match status" value="1"/>
</dbReference>
<dbReference type="InterPro" id="IPR020843">
    <property type="entry name" value="ER"/>
</dbReference>
<dbReference type="KEGG" id="rtx:TI83_08430"/>